<evidence type="ECO:0000256" key="4">
    <source>
        <dbReference type="ARBA" id="ARBA00047968"/>
    </source>
</evidence>
<evidence type="ECO:0000256" key="3">
    <source>
        <dbReference type="ARBA" id="ARBA00024387"/>
    </source>
</evidence>
<dbReference type="InterPro" id="IPR043519">
    <property type="entry name" value="NT_sf"/>
</dbReference>
<proteinExistence type="inferred from homology"/>
<dbReference type="Pfam" id="PF19296">
    <property type="entry name" value="RelA_AH_RIS"/>
    <property type="match status" value="1"/>
</dbReference>
<feature type="domain" description="ACT" evidence="6">
    <location>
        <begin position="637"/>
        <end position="711"/>
    </location>
</feature>
<evidence type="ECO:0000259" key="8">
    <source>
        <dbReference type="PROSITE" id="PS51880"/>
    </source>
</evidence>
<dbReference type="Gene3D" id="3.10.20.30">
    <property type="match status" value="1"/>
</dbReference>
<dbReference type="RefSeq" id="WP_345009858.1">
    <property type="nucleotide sequence ID" value="NZ_BAABFC010000003.1"/>
</dbReference>
<dbReference type="InterPro" id="IPR007685">
    <property type="entry name" value="RelA_SpoT"/>
</dbReference>
<evidence type="ECO:0000313" key="10">
    <source>
        <dbReference type="Proteomes" id="UP001501321"/>
    </source>
</evidence>
<reference evidence="10" key="1">
    <citation type="journal article" date="2019" name="Int. J. Syst. Evol. Microbiol.">
        <title>The Global Catalogue of Microorganisms (GCM) 10K type strain sequencing project: providing services to taxonomists for standard genome sequencing and annotation.</title>
        <authorList>
            <consortium name="The Broad Institute Genomics Platform"/>
            <consortium name="The Broad Institute Genome Sequencing Center for Infectious Disease"/>
            <person name="Wu L."/>
            <person name="Ma J."/>
        </authorList>
    </citation>
    <scope>NUCLEOTIDE SEQUENCE [LARGE SCALE GENOMIC DNA]</scope>
    <source>
        <strain evidence="10">JCM 32226</strain>
    </source>
</reference>
<dbReference type="SUPFAM" id="SSF81301">
    <property type="entry name" value="Nucleotidyltransferase"/>
    <property type="match status" value="1"/>
</dbReference>
<dbReference type="Pfam" id="PF04607">
    <property type="entry name" value="RelA_SpoT"/>
    <property type="match status" value="1"/>
</dbReference>
<evidence type="ECO:0000259" key="7">
    <source>
        <dbReference type="PROSITE" id="PS51831"/>
    </source>
</evidence>
<evidence type="ECO:0000256" key="1">
    <source>
        <dbReference type="ARBA" id="ARBA00022801"/>
    </source>
</evidence>
<dbReference type="InterPro" id="IPR045600">
    <property type="entry name" value="RelA/SpoT_AH_RIS"/>
</dbReference>
<keyword evidence="1" id="KW-0378">Hydrolase</keyword>
<dbReference type="CDD" id="cd00077">
    <property type="entry name" value="HDc"/>
    <property type="match status" value="1"/>
</dbReference>
<dbReference type="InterPro" id="IPR003607">
    <property type="entry name" value="HD/PDEase_dom"/>
</dbReference>
<evidence type="ECO:0000259" key="6">
    <source>
        <dbReference type="PROSITE" id="PS51671"/>
    </source>
</evidence>
<dbReference type="PROSITE" id="PS51831">
    <property type="entry name" value="HD"/>
    <property type="match status" value="1"/>
</dbReference>
<dbReference type="Gene3D" id="3.30.70.260">
    <property type="match status" value="1"/>
</dbReference>
<evidence type="ECO:0000313" key="9">
    <source>
        <dbReference type="EMBL" id="GAA4494284.1"/>
    </source>
</evidence>
<evidence type="ECO:0000256" key="2">
    <source>
        <dbReference type="ARBA" id="ARBA00024329"/>
    </source>
</evidence>
<dbReference type="Pfam" id="PF13291">
    <property type="entry name" value="ACT_4"/>
    <property type="match status" value="1"/>
</dbReference>
<comment type="pathway">
    <text evidence="2">Purine metabolism; ppGpp biosynthesis; ppGpp from GDP: step 1/1.</text>
</comment>
<gene>
    <name evidence="9" type="primary">spoT</name>
    <name evidence="9" type="ORF">GCM10023095_05660</name>
</gene>
<accession>A0ABP8PWN5</accession>
<dbReference type="Pfam" id="PF02824">
    <property type="entry name" value="TGS"/>
    <property type="match status" value="1"/>
</dbReference>
<dbReference type="PROSITE" id="PS51880">
    <property type="entry name" value="TGS"/>
    <property type="match status" value="1"/>
</dbReference>
<comment type="similarity">
    <text evidence="5">Belongs to the relA/spoT family.</text>
</comment>
<dbReference type="InterPro" id="IPR033655">
    <property type="entry name" value="TGS_RelA/SpoT"/>
</dbReference>
<dbReference type="SUPFAM" id="SSF81271">
    <property type="entry name" value="TGS-like"/>
    <property type="match status" value="1"/>
</dbReference>
<comment type="catalytic activity">
    <reaction evidence="4">
        <text>guanosine 3',5'-bis(diphosphate) + H2O = GDP + diphosphate + H(+)</text>
        <dbReference type="Rhea" id="RHEA:14253"/>
        <dbReference type="ChEBI" id="CHEBI:15377"/>
        <dbReference type="ChEBI" id="CHEBI:15378"/>
        <dbReference type="ChEBI" id="CHEBI:33019"/>
        <dbReference type="ChEBI" id="CHEBI:58189"/>
        <dbReference type="ChEBI" id="CHEBI:77828"/>
        <dbReference type="EC" id="3.1.7.2"/>
    </reaction>
</comment>
<dbReference type="InterPro" id="IPR004095">
    <property type="entry name" value="TGS"/>
</dbReference>
<feature type="domain" description="HD" evidence="7">
    <location>
        <begin position="45"/>
        <end position="144"/>
    </location>
</feature>
<sequence>MYLFESLKALIATYLPADQVARVEQAYVVARDAHEGQSRSSGEPYITHPVAVTRILAEMHLDHETLTAALLHDVIEDTPVTKEQLAEQFGEAVAELVAGVSKLDKLKFRDHKEAQVENFRKMVMAMVQDIRVILIKLADRTHNMRTLGSLRPDKRRRIARETLEIFAPIANRLGIHSIKTELEELGFEALYPMRSRVLRESVKRARGNRKQIINAIHDEIRGRLQEAHIPVEVKGREKNLYSIYIKMKKKELQFHEVMDIYAFRVIVQDIDTCYRVLGQMHSLYKPRPGRFKDYIAIPKTNGYQSLHTSLVGPHGVPVEVQIRTEYMDQMADKGVAAHWAYKQDGDTSGTTAQVRAQRWMRSLLELQQSAGNSFEFIESVKTDLFPDEIYVFTPEGRILELPTGATPVDFAYAVHTDIGHACVGARVDRQPYPLSRALTSGQTVEIITAPGARPNAAWLNFIVTSKARTKIRQFLKNLRTEESVVLGRRLLSHALGSKRLEEVAPENLKKVLEDTRHDSLEGLLADIGLGNAMSVVIARRLLGKVDELNTETPPQSTPPPNLRKMAIRGADGMLVTFANCCRPIPGDPIIAHISPGKGLVVHQETCRNIRNYGREPDKYLPVQWDTEVAYEQEFRTGIQIEVVNHQGVLAQLANTIAATGANIHSISTEEKDARVYQVNLLITSKNRVHLANIMRKIRVMPDVLRVSRSRH</sequence>
<dbReference type="NCBIfam" id="TIGR00691">
    <property type="entry name" value="spoT_relA"/>
    <property type="match status" value="1"/>
</dbReference>
<dbReference type="InterPro" id="IPR012676">
    <property type="entry name" value="TGS-like"/>
</dbReference>
<dbReference type="Proteomes" id="UP001501321">
    <property type="component" value="Unassembled WGS sequence"/>
</dbReference>
<organism evidence="9 10">
    <name type="scientific">Pseudaeromonas paramecii</name>
    <dbReference type="NCBI Taxonomy" id="2138166"/>
    <lineage>
        <taxon>Bacteria</taxon>
        <taxon>Pseudomonadati</taxon>
        <taxon>Pseudomonadota</taxon>
        <taxon>Gammaproteobacteria</taxon>
        <taxon>Aeromonadales</taxon>
        <taxon>Aeromonadaceae</taxon>
        <taxon>Pseudaeromonas</taxon>
    </lineage>
</organism>
<dbReference type="CDD" id="cd01668">
    <property type="entry name" value="TGS_RSH"/>
    <property type="match status" value="1"/>
</dbReference>
<dbReference type="SMART" id="SM00954">
    <property type="entry name" value="RelA_SpoT"/>
    <property type="match status" value="1"/>
</dbReference>
<dbReference type="SUPFAM" id="SSF55021">
    <property type="entry name" value="ACT-like"/>
    <property type="match status" value="1"/>
</dbReference>
<dbReference type="NCBIfam" id="NF008303">
    <property type="entry name" value="PRK11092.1"/>
    <property type="match status" value="1"/>
</dbReference>
<feature type="domain" description="TGS" evidence="8">
    <location>
        <begin position="387"/>
        <end position="448"/>
    </location>
</feature>
<dbReference type="InterPro" id="IPR012675">
    <property type="entry name" value="Beta-grasp_dom_sf"/>
</dbReference>
<dbReference type="CDD" id="cd04876">
    <property type="entry name" value="ACT_RelA-SpoT"/>
    <property type="match status" value="1"/>
</dbReference>
<dbReference type="InterPro" id="IPR006674">
    <property type="entry name" value="HD_domain"/>
</dbReference>
<dbReference type="PANTHER" id="PTHR21262">
    <property type="entry name" value="GUANOSINE-3',5'-BIS DIPHOSPHATE 3'-PYROPHOSPHOHYDROLASE"/>
    <property type="match status" value="1"/>
</dbReference>
<dbReference type="Gene3D" id="3.30.460.10">
    <property type="entry name" value="Beta Polymerase, domain 2"/>
    <property type="match status" value="1"/>
</dbReference>
<dbReference type="Gene3D" id="1.10.3210.10">
    <property type="entry name" value="Hypothetical protein af1432"/>
    <property type="match status" value="1"/>
</dbReference>
<dbReference type="InterPro" id="IPR004811">
    <property type="entry name" value="RelA/Spo_fam"/>
</dbReference>
<dbReference type="EC" id="3.1.7.2" evidence="3"/>
<comment type="function">
    <text evidence="5">In eubacteria ppGpp (guanosine 3'-diphosphate 5'-diphosphate) is a mediator of the stringent response that coordinates a variety of cellular activities in response to changes in nutritional abundance.</text>
</comment>
<dbReference type="EMBL" id="BAABFC010000003">
    <property type="protein sequence ID" value="GAA4494284.1"/>
    <property type="molecule type" value="Genomic_DNA"/>
</dbReference>
<dbReference type="InterPro" id="IPR002912">
    <property type="entry name" value="ACT_dom"/>
</dbReference>
<protein>
    <recommendedName>
        <fullName evidence="3">guanosine-3',5'-bis(diphosphate) 3'-diphosphatase</fullName>
        <ecNumber evidence="3">3.1.7.2</ecNumber>
    </recommendedName>
</protein>
<dbReference type="SUPFAM" id="SSF109604">
    <property type="entry name" value="HD-domain/PDEase-like"/>
    <property type="match status" value="1"/>
</dbReference>
<dbReference type="InterPro" id="IPR045865">
    <property type="entry name" value="ACT-like_dom_sf"/>
</dbReference>
<dbReference type="CDD" id="cd05399">
    <property type="entry name" value="NT_Rel-Spo_like"/>
    <property type="match status" value="1"/>
</dbReference>
<keyword evidence="10" id="KW-1185">Reference proteome</keyword>
<dbReference type="PANTHER" id="PTHR21262:SF36">
    <property type="entry name" value="BIFUNCTIONAL (P)PPGPP SYNTHASE_HYDROLASE SPOT"/>
    <property type="match status" value="1"/>
</dbReference>
<dbReference type="PROSITE" id="PS51671">
    <property type="entry name" value="ACT"/>
    <property type="match status" value="1"/>
</dbReference>
<dbReference type="Pfam" id="PF13328">
    <property type="entry name" value="HD_4"/>
    <property type="match status" value="1"/>
</dbReference>
<evidence type="ECO:0000256" key="5">
    <source>
        <dbReference type="RuleBase" id="RU003847"/>
    </source>
</evidence>
<dbReference type="SMART" id="SM00471">
    <property type="entry name" value="HDc"/>
    <property type="match status" value="1"/>
</dbReference>
<name>A0ABP8PWN5_9GAMM</name>
<comment type="caution">
    <text evidence="9">The sequence shown here is derived from an EMBL/GenBank/DDBJ whole genome shotgun (WGS) entry which is preliminary data.</text>
</comment>